<dbReference type="RefSeq" id="WP_162049092.1">
    <property type="nucleotide sequence ID" value="NZ_AP022345.1"/>
</dbReference>
<dbReference type="SFLD" id="SFLDG01138">
    <property type="entry name" value="C1.6.2:_Deoxy-d-mannose-octulo"/>
    <property type="match status" value="1"/>
</dbReference>
<keyword evidence="9 12" id="KW-0460">Magnesium</keyword>
<comment type="cofactor">
    <cofactor evidence="2 12">
        <name>Mg(2+)</name>
        <dbReference type="ChEBI" id="CHEBI:18420"/>
    </cofactor>
</comment>
<evidence type="ECO:0000256" key="8">
    <source>
        <dbReference type="ARBA" id="ARBA00022801"/>
    </source>
</evidence>
<evidence type="ECO:0000256" key="11">
    <source>
        <dbReference type="PIRSR" id="PIRSR006118-1"/>
    </source>
</evidence>
<comment type="catalytic activity">
    <reaction evidence="1">
        <text>3-deoxy-alpha-D-manno-2-octulosonate-8-phosphate + H2O = 3-deoxy-alpha-D-manno-oct-2-ulosonate + phosphate</text>
        <dbReference type="Rhea" id="RHEA:11500"/>
        <dbReference type="ChEBI" id="CHEBI:15377"/>
        <dbReference type="ChEBI" id="CHEBI:43474"/>
        <dbReference type="ChEBI" id="CHEBI:85985"/>
        <dbReference type="ChEBI" id="CHEBI:85986"/>
        <dbReference type="EC" id="3.1.3.45"/>
    </reaction>
</comment>
<dbReference type="PANTHER" id="PTHR21485">
    <property type="entry name" value="HAD SUPERFAMILY MEMBERS CMAS AND KDSC"/>
    <property type="match status" value="1"/>
</dbReference>
<dbReference type="OrthoDB" id="9805604at2"/>
<reference evidence="14" key="1">
    <citation type="submission" date="2020-01" db="EMBL/GenBank/DDBJ databases">
        <title>Phosphoaccumulans saitamaens gen. nov., sp. nov., a polyphosphate accumulating bacterium isolated from surface river water.</title>
        <authorList>
            <person name="Watanabe K."/>
            <person name="Suda W."/>
        </authorList>
    </citation>
    <scope>NUCLEOTIDE SEQUENCE [LARGE SCALE GENOMIC DNA]</scope>
    <source>
        <strain evidence="14">ICHIAU1</strain>
    </source>
</reference>
<dbReference type="InterPro" id="IPR050793">
    <property type="entry name" value="CMP-NeuNAc_synthase"/>
</dbReference>
<evidence type="ECO:0000256" key="12">
    <source>
        <dbReference type="PIRSR" id="PIRSR006118-2"/>
    </source>
</evidence>
<dbReference type="CDD" id="cd01630">
    <property type="entry name" value="HAD_KDO-like"/>
    <property type="match status" value="1"/>
</dbReference>
<dbReference type="SUPFAM" id="SSF56784">
    <property type="entry name" value="HAD-like"/>
    <property type="match status" value="1"/>
</dbReference>
<dbReference type="InterPro" id="IPR036412">
    <property type="entry name" value="HAD-like_sf"/>
</dbReference>
<dbReference type="InterPro" id="IPR023214">
    <property type="entry name" value="HAD_sf"/>
</dbReference>
<evidence type="ECO:0000256" key="6">
    <source>
        <dbReference type="ARBA" id="ARBA00020092"/>
    </source>
</evidence>
<evidence type="ECO:0000256" key="10">
    <source>
        <dbReference type="ARBA" id="ARBA00031051"/>
    </source>
</evidence>
<evidence type="ECO:0000256" key="1">
    <source>
        <dbReference type="ARBA" id="ARBA00000898"/>
    </source>
</evidence>
<dbReference type="AlphaFoldDB" id="A0A7R6R4T7"/>
<evidence type="ECO:0000256" key="3">
    <source>
        <dbReference type="ARBA" id="ARBA00005893"/>
    </source>
</evidence>
<evidence type="ECO:0000256" key="2">
    <source>
        <dbReference type="ARBA" id="ARBA00001946"/>
    </source>
</evidence>
<gene>
    <name evidence="13" type="ORF">ICHIAU1_02370</name>
</gene>
<dbReference type="GO" id="GO:0019143">
    <property type="term" value="F:3-deoxy-manno-octulosonate-8-phosphatase activity"/>
    <property type="evidence" value="ECO:0007669"/>
    <property type="project" value="UniProtKB-EC"/>
</dbReference>
<sequence length="171" mass="17979">MTQALQHLKFMAFDIDGVMTDGTLTYLPDGTETKTFYTLDGAGIRMLQQSGIVVGWITGRSSSAVAHRAKNLGITHLAQGVSDKHNVLGTWLQEAGLDFSQAGFMGDDLIDLAVMKACAFSAAPANAVATVKQAASLVTTEGGGRGAVRTVCEHILQAQGKLDAFLNSGIH</sequence>
<dbReference type="PIRSF" id="PIRSF006118">
    <property type="entry name" value="KDO8-P_Ptase"/>
    <property type="match status" value="1"/>
</dbReference>
<dbReference type="InterPro" id="IPR010023">
    <property type="entry name" value="KdsC_fam"/>
</dbReference>
<feature type="binding site" evidence="11">
    <location>
        <position position="68"/>
    </location>
    <ligand>
        <name>substrate</name>
    </ligand>
</feature>
<dbReference type="NCBIfam" id="TIGR01670">
    <property type="entry name" value="KdsC-phosphatas"/>
    <property type="match status" value="1"/>
</dbReference>
<evidence type="ECO:0000256" key="7">
    <source>
        <dbReference type="ARBA" id="ARBA00022723"/>
    </source>
</evidence>
<feature type="binding site" evidence="11">
    <location>
        <position position="60"/>
    </location>
    <ligand>
        <name>substrate</name>
    </ligand>
</feature>
<evidence type="ECO:0000313" key="13">
    <source>
        <dbReference type="EMBL" id="BBU67954.1"/>
    </source>
</evidence>
<dbReference type="SFLD" id="SFLDG01136">
    <property type="entry name" value="C1.6:_Phosphoserine_Phosphatas"/>
    <property type="match status" value="1"/>
</dbReference>
<comment type="similarity">
    <text evidence="3">Belongs to the KdsC family.</text>
</comment>
<comment type="subunit">
    <text evidence="4">Homotetramer.</text>
</comment>
<keyword evidence="8" id="KW-0378">Hydrolase</keyword>
<feature type="binding site" evidence="11">
    <location>
        <position position="84"/>
    </location>
    <ligand>
        <name>substrate</name>
    </ligand>
</feature>
<evidence type="ECO:0000313" key="14">
    <source>
        <dbReference type="Proteomes" id="UP000463961"/>
    </source>
</evidence>
<dbReference type="Gene3D" id="3.40.50.1000">
    <property type="entry name" value="HAD superfamily/HAD-like"/>
    <property type="match status" value="1"/>
</dbReference>
<accession>A0A7R6R4T7</accession>
<feature type="binding site" evidence="11">
    <location>
        <position position="16"/>
    </location>
    <ligand>
        <name>substrate</name>
    </ligand>
</feature>
<dbReference type="EMBL" id="AP022345">
    <property type="protein sequence ID" value="BBU67954.1"/>
    <property type="molecule type" value="Genomic_DNA"/>
</dbReference>
<dbReference type="SFLD" id="SFLDS00003">
    <property type="entry name" value="Haloacid_Dehalogenase"/>
    <property type="match status" value="1"/>
</dbReference>
<dbReference type="PANTHER" id="PTHR21485:SF3">
    <property type="entry name" value="N-ACYLNEURAMINATE CYTIDYLYLTRANSFERASE"/>
    <property type="match status" value="1"/>
</dbReference>
<dbReference type="GO" id="GO:0008781">
    <property type="term" value="F:N-acylneuraminate cytidylyltransferase activity"/>
    <property type="evidence" value="ECO:0007669"/>
    <property type="project" value="TreeGrafter"/>
</dbReference>
<dbReference type="Proteomes" id="UP000463961">
    <property type="component" value="Chromosome"/>
</dbReference>
<keyword evidence="14" id="KW-1185">Reference proteome</keyword>
<evidence type="ECO:0000256" key="4">
    <source>
        <dbReference type="ARBA" id="ARBA00011881"/>
    </source>
</evidence>
<proteinExistence type="inferred from homology"/>
<feature type="binding site" evidence="12">
    <location>
        <position position="14"/>
    </location>
    <ligand>
        <name>Mg(2+)</name>
        <dbReference type="ChEBI" id="CHEBI:18420"/>
    </ligand>
</feature>
<feature type="binding site" evidence="11">
    <location>
        <position position="45"/>
    </location>
    <ligand>
        <name>substrate</name>
    </ligand>
</feature>
<dbReference type="Pfam" id="PF08282">
    <property type="entry name" value="Hydrolase_3"/>
    <property type="match status" value="1"/>
</dbReference>
<dbReference type="FunFam" id="3.40.50.1000:FF:000029">
    <property type="entry name" value="3-deoxy-D-manno-octulosonate 8-phosphate phosphatase KdsC"/>
    <property type="match status" value="1"/>
</dbReference>
<dbReference type="EC" id="3.1.3.45" evidence="5"/>
<organism evidence="13 14">
    <name type="scientific">Fluviibacter phosphoraccumulans</name>
    <dbReference type="NCBI Taxonomy" id="1751046"/>
    <lineage>
        <taxon>Bacteria</taxon>
        <taxon>Pseudomonadati</taxon>
        <taxon>Pseudomonadota</taxon>
        <taxon>Betaproteobacteria</taxon>
        <taxon>Rhodocyclales</taxon>
        <taxon>Fluviibacteraceae</taxon>
        <taxon>Fluviibacter</taxon>
    </lineage>
</organism>
<evidence type="ECO:0000256" key="5">
    <source>
        <dbReference type="ARBA" id="ARBA00013066"/>
    </source>
</evidence>
<feature type="binding site" evidence="12">
    <location>
        <position position="107"/>
    </location>
    <ligand>
        <name>Mg(2+)</name>
        <dbReference type="ChEBI" id="CHEBI:18420"/>
    </ligand>
</feature>
<dbReference type="GO" id="GO:0046872">
    <property type="term" value="F:metal ion binding"/>
    <property type="evidence" value="ECO:0007669"/>
    <property type="project" value="UniProtKB-KW"/>
</dbReference>
<evidence type="ECO:0000256" key="9">
    <source>
        <dbReference type="ARBA" id="ARBA00022842"/>
    </source>
</evidence>
<protein>
    <recommendedName>
        <fullName evidence="6">3-deoxy-D-manno-octulosonate 8-phosphate phosphatase KdsC</fullName>
        <ecNumber evidence="5">3.1.3.45</ecNumber>
    </recommendedName>
    <alternativeName>
        <fullName evidence="10">KDO 8-P phosphatase</fullName>
    </alternativeName>
</protein>
<keyword evidence="7 12" id="KW-0479">Metal-binding</keyword>
<name>A0A7R6R4T7_9RHOO</name>